<feature type="region of interest" description="Disordered" evidence="1">
    <location>
        <begin position="147"/>
        <end position="182"/>
    </location>
</feature>
<evidence type="ECO:0008006" key="5">
    <source>
        <dbReference type="Google" id="ProtNLM"/>
    </source>
</evidence>
<evidence type="ECO:0000313" key="4">
    <source>
        <dbReference type="Proteomes" id="UP001147733"/>
    </source>
</evidence>
<dbReference type="OrthoDB" id="4991875at2759"/>
<protein>
    <recommendedName>
        <fullName evidence="5">GPI anchored protein</fullName>
    </recommendedName>
</protein>
<feature type="chain" id="PRO_5040859306" description="GPI anchored protein" evidence="2">
    <location>
        <begin position="18"/>
        <end position="205"/>
    </location>
</feature>
<reference evidence="3" key="2">
    <citation type="journal article" date="2023" name="IMA Fungus">
        <title>Comparative genomic study of the Penicillium genus elucidates a diverse pangenome and 15 lateral gene transfer events.</title>
        <authorList>
            <person name="Petersen C."/>
            <person name="Sorensen T."/>
            <person name="Nielsen M.R."/>
            <person name="Sondergaard T.E."/>
            <person name="Sorensen J.L."/>
            <person name="Fitzpatrick D.A."/>
            <person name="Frisvad J.C."/>
            <person name="Nielsen K.L."/>
        </authorList>
    </citation>
    <scope>NUCLEOTIDE SEQUENCE</scope>
    <source>
        <strain evidence="3">IBT 23319</strain>
    </source>
</reference>
<evidence type="ECO:0000313" key="3">
    <source>
        <dbReference type="EMBL" id="KAJ5222674.1"/>
    </source>
</evidence>
<gene>
    <name evidence="3" type="ORF">N7469_008914</name>
</gene>
<accession>A0A9W9NMH4</accession>
<sequence>MGLKTFLTLATLGLVAAEQSVVSLFFIGGGEEEQPSLVGSVVSAESDTTTYSINCAKTVDTNDCPYLPGLLYTAGPTTVEYALKTPYDRYGTVVCSVGGTTSAECTDKGRLSGSSTLPAQTTKLGSIYITSHSVTITAGATATATGASATKTDDSASSGATNSDSTASQTSSGASSTSSGGIPRITANPGIALGGAAAAFMMAAL</sequence>
<evidence type="ECO:0000256" key="2">
    <source>
        <dbReference type="SAM" id="SignalP"/>
    </source>
</evidence>
<reference evidence="3" key="1">
    <citation type="submission" date="2022-11" db="EMBL/GenBank/DDBJ databases">
        <authorList>
            <person name="Petersen C."/>
        </authorList>
    </citation>
    <scope>NUCLEOTIDE SEQUENCE</scope>
    <source>
        <strain evidence="3">IBT 23319</strain>
    </source>
</reference>
<dbReference type="PANTHER" id="PTHR40640">
    <property type="entry name" value="ANCHORED GLYCOPROTEIN, PUTATIVE (AFU_ORTHOLOGUE AFUA_8G04860)-RELATED"/>
    <property type="match status" value="1"/>
</dbReference>
<dbReference type="RefSeq" id="XP_056497597.1">
    <property type="nucleotide sequence ID" value="XM_056647832.1"/>
</dbReference>
<proteinExistence type="predicted"/>
<dbReference type="Proteomes" id="UP001147733">
    <property type="component" value="Unassembled WGS sequence"/>
</dbReference>
<feature type="compositionally biased region" description="Low complexity" evidence="1">
    <location>
        <begin position="147"/>
        <end position="181"/>
    </location>
</feature>
<dbReference type="PANTHER" id="PTHR40640:SF1">
    <property type="entry name" value="ANCHORED GLYCOPROTEIN, PUTATIVE (AFU_ORTHOLOGUE AFUA_8G04860)-RELATED"/>
    <property type="match status" value="1"/>
</dbReference>
<evidence type="ECO:0000256" key="1">
    <source>
        <dbReference type="SAM" id="MobiDB-lite"/>
    </source>
</evidence>
<keyword evidence="2" id="KW-0732">Signal</keyword>
<feature type="signal peptide" evidence="2">
    <location>
        <begin position="1"/>
        <end position="17"/>
    </location>
</feature>
<dbReference type="GeneID" id="81386999"/>
<keyword evidence="4" id="KW-1185">Reference proteome</keyword>
<dbReference type="AlphaFoldDB" id="A0A9W9NMH4"/>
<name>A0A9W9NMH4_PENCI</name>
<comment type="caution">
    <text evidence="3">The sequence shown here is derived from an EMBL/GenBank/DDBJ whole genome shotgun (WGS) entry which is preliminary data.</text>
</comment>
<organism evidence="3 4">
    <name type="scientific">Penicillium citrinum</name>
    <dbReference type="NCBI Taxonomy" id="5077"/>
    <lineage>
        <taxon>Eukaryota</taxon>
        <taxon>Fungi</taxon>
        <taxon>Dikarya</taxon>
        <taxon>Ascomycota</taxon>
        <taxon>Pezizomycotina</taxon>
        <taxon>Eurotiomycetes</taxon>
        <taxon>Eurotiomycetidae</taxon>
        <taxon>Eurotiales</taxon>
        <taxon>Aspergillaceae</taxon>
        <taxon>Penicillium</taxon>
    </lineage>
</organism>
<dbReference type="EMBL" id="JAPQKT010000008">
    <property type="protein sequence ID" value="KAJ5222674.1"/>
    <property type="molecule type" value="Genomic_DNA"/>
</dbReference>